<dbReference type="Pfam" id="PF13439">
    <property type="entry name" value="Glyco_transf_4"/>
    <property type="match status" value="1"/>
</dbReference>
<dbReference type="InterPro" id="IPR028098">
    <property type="entry name" value="Glyco_trans_4-like_N"/>
</dbReference>
<dbReference type="EMBL" id="JAWWMZ010000007">
    <property type="protein sequence ID" value="MDX4955526.1"/>
    <property type="molecule type" value="Genomic_DNA"/>
</dbReference>
<proteinExistence type="predicted"/>
<comment type="caution">
    <text evidence="4">The sequence shown here is derived from an EMBL/GenBank/DDBJ whole genome shotgun (WGS) entry which is preliminary data.</text>
</comment>
<dbReference type="Gene3D" id="3.40.50.2000">
    <property type="entry name" value="Glycogen Phosphorylase B"/>
    <property type="match status" value="2"/>
</dbReference>
<dbReference type="RefSeq" id="WP_319074886.1">
    <property type="nucleotide sequence ID" value="NZ_JAWWMZ010000007.1"/>
</dbReference>
<evidence type="ECO:0000313" key="4">
    <source>
        <dbReference type="EMBL" id="MDX4955526.1"/>
    </source>
</evidence>
<name>A0AAJ2R474_DELAC</name>
<feature type="domain" description="Glycosyl transferase family 1" evidence="2">
    <location>
        <begin position="206"/>
        <end position="348"/>
    </location>
</feature>
<gene>
    <name evidence="4" type="ORF">SGN30_19090</name>
</gene>
<accession>A0AAJ2R474</accession>
<dbReference type="GO" id="GO:0009103">
    <property type="term" value="P:lipopolysaccharide biosynthetic process"/>
    <property type="evidence" value="ECO:0007669"/>
    <property type="project" value="TreeGrafter"/>
</dbReference>
<protein>
    <submittedName>
        <fullName evidence="4">Glycosyltransferase family 1 protein</fullName>
    </submittedName>
</protein>
<dbReference type="Proteomes" id="UP001287445">
    <property type="component" value="Unassembled WGS sequence"/>
</dbReference>
<dbReference type="InterPro" id="IPR001296">
    <property type="entry name" value="Glyco_trans_1"/>
</dbReference>
<evidence type="ECO:0000313" key="5">
    <source>
        <dbReference type="Proteomes" id="UP001287445"/>
    </source>
</evidence>
<dbReference type="PANTHER" id="PTHR46401:SF2">
    <property type="entry name" value="GLYCOSYLTRANSFERASE WBBK-RELATED"/>
    <property type="match status" value="1"/>
</dbReference>
<dbReference type="FunFam" id="3.40.50.2000:FF:000119">
    <property type="entry name" value="Glycosyl transferase group 1"/>
    <property type="match status" value="1"/>
</dbReference>
<evidence type="ECO:0000259" key="3">
    <source>
        <dbReference type="Pfam" id="PF13439"/>
    </source>
</evidence>
<evidence type="ECO:0000256" key="1">
    <source>
        <dbReference type="ARBA" id="ARBA00022679"/>
    </source>
</evidence>
<dbReference type="CDD" id="cd03809">
    <property type="entry name" value="GT4_MtfB-like"/>
    <property type="match status" value="1"/>
</dbReference>
<organism evidence="4 5">
    <name type="scientific">Delftia acidovorans</name>
    <name type="common">Pseudomonas acidovorans</name>
    <name type="synonym">Comamonas acidovorans</name>
    <dbReference type="NCBI Taxonomy" id="80866"/>
    <lineage>
        <taxon>Bacteria</taxon>
        <taxon>Pseudomonadati</taxon>
        <taxon>Pseudomonadota</taxon>
        <taxon>Betaproteobacteria</taxon>
        <taxon>Burkholderiales</taxon>
        <taxon>Comamonadaceae</taxon>
        <taxon>Delftia</taxon>
    </lineage>
</organism>
<evidence type="ECO:0000259" key="2">
    <source>
        <dbReference type="Pfam" id="PF00534"/>
    </source>
</evidence>
<dbReference type="PANTHER" id="PTHR46401">
    <property type="entry name" value="GLYCOSYLTRANSFERASE WBBK-RELATED"/>
    <property type="match status" value="1"/>
</dbReference>
<reference evidence="4" key="1">
    <citation type="submission" date="2023-11" db="EMBL/GenBank/DDBJ databases">
        <title>Identification and selenium tolerance of Delftia acidovorans R3-25.</title>
        <authorList>
            <person name="Zhang S."/>
            <person name="Liu Y."/>
            <person name="Guo Y."/>
        </authorList>
    </citation>
    <scope>NUCLEOTIDE SEQUENCE</scope>
    <source>
        <strain evidence="4">R3-25</strain>
    </source>
</reference>
<sequence length="387" mass="43684">MTLDVILATDILNPPLTGIGRYSYELAKRLAVNSRVRRLRYFSMGRWVSDPFSGLERPAQERMTLRGRLVSSRLAVRAYQAITPTLYGWRLRGNKHAVYHSPNYVVPPFDGAAVSTVHDLSHVLHPQFHPPARIDFLNLAFGASMRRTDHVITDSEAVRQEFLERYDWAPENVTAIGLGVDSAYHPRSREDVEHVLSQWKLRYRGYSLYVGTIEPRKNLGRLLKAYGSLPLELRRNFPLVVAGSKGWSSEDIHQQMVIAQDEGWMHYLRFVDQAQLPLLYAGALLFAYPSLYEGFGLPLVEAMASGVPVLTSSTSCMPEITAGAARLADPMQVEDIAYQLRACLSDTQWQDSARAKGLVRAAQFSWDRCTEQTVSVYARVRRQIEGG</sequence>
<dbReference type="GO" id="GO:0016757">
    <property type="term" value="F:glycosyltransferase activity"/>
    <property type="evidence" value="ECO:0007669"/>
    <property type="project" value="InterPro"/>
</dbReference>
<feature type="domain" description="Glycosyltransferase subfamily 4-like N-terminal" evidence="3">
    <location>
        <begin position="92"/>
        <end position="182"/>
    </location>
</feature>
<dbReference type="Pfam" id="PF00534">
    <property type="entry name" value="Glycos_transf_1"/>
    <property type="match status" value="1"/>
</dbReference>
<dbReference type="AlphaFoldDB" id="A0AAJ2R474"/>
<keyword evidence="1" id="KW-0808">Transferase</keyword>
<dbReference type="SUPFAM" id="SSF53756">
    <property type="entry name" value="UDP-Glycosyltransferase/glycogen phosphorylase"/>
    <property type="match status" value="1"/>
</dbReference>